<dbReference type="InterPro" id="IPR007569">
    <property type="entry name" value="DUF559"/>
</dbReference>
<gene>
    <name evidence="2" type="ORF">GCM10007304_39290</name>
</gene>
<dbReference type="InterPro" id="IPR011335">
    <property type="entry name" value="Restrct_endonuc-II-like"/>
</dbReference>
<reference evidence="2" key="2">
    <citation type="submission" date="2020-09" db="EMBL/GenBank/DDBJ databases">
        <authorList>
            <person name="Sun Q."/>
            <person name="Sedlacek I."/>
        </authorList>
    </citation>
    <scope>NUCLEOTIDE SEQUENCE</scope>
    <source>
        <strain evidence="2">CCM 7905</strain>
    </source>
</reference>
<proteinExistence type="predicted"/>
<name>A0A917G4N0_9NOCA</name>
<protein>
    <recommendedName>
        <fullName evidence="1">DUF559 domain-containing protein</fullName>
    </recommendedName>
</protein>
<accession>A0A917G4N0</accession>
<dbReference type="Gene3D" id="3.40.960.10">
    <property type="entry name" value="VSR Endonuclease"/>
    <property type="match status" value="1"/>
</dbReference>
<evidence type="ECO:0000313" key="3">
    <source>
        <dbReference type="Proteomes" id="UP000654257"/>
    </source>
</evidence>
<evidence type="ECO:0000313" key="2">
    <source>
        <dbReference type="EMBL" id="GGG21627.1"/>
    </source>
</evidence>
<dbReference type="Proteomes" id="UP000654257">
    <property type="component" value="Unassembled WGS sequence"/>
</dbReference>
<dbReference type="EMBL" id="BMCU01000004">
    <property type="protein sequence ID" value="GGG21627.1"/>
    <property type="molecule type" value="Genomic_DNA"/>
</dbReference>
<feature type="domain" description="DUF559" evidence="1">
    <location>
        <begin position="220"/>
        <end position="279"/>
    </location>
</feature>
<sequence>MVDAELMTVRGSSDPGMTRHALRSGYRRLHPGVWVKRDEELTASVRAQAAWKWAPAGAILAGYSAAAIHGAKYLPSTAKAELIVTERLRPPTGVTVRRRTVSPVDVHVISGMRVTSPVRTAFDLCRDLDESRAVEAVDALYQATTLTRATLLDYCHNASRVHGYRGVRGVVELTNEGAESIWETRTRLFMVRSGLPCPDTQLVIYDGLGNWIGRFDLGYKMWKVVVEYDGDQHFEYEQRQRDVERWNALSGAGWRLIRVKARQLTQQPELLLGHIRRALRDAGASI</sequence>
<dbReference type="AlphaFoldDB" id="A0A917G4N0"/>
<dbReference type="Pfam" id="PF04480">
    <property type="entry name" value="DUF559"/>
    <property type="match status" value="1"/>
</dbReference>
<organism evidence="2 3">
    <name type="scientific">Rhodococcoides trifolii</name>
    <dbReference type="NCBI Taxonomy" id="908250"/>
    <lineage>
        <taxon>Bacteria</taxon>
        <taxon>Bacillati</taxon>
        <taxon>Actinomycetota</taxon>
        <taxon>Actinomycetes</taxon>
        <taxon>Mycobacteriales</taxon>
        <taxon>Nocardiaceae</taxon>
        <taxon>Rhodococcoides</taxon>
    </lineage>
</organism>
<dbReference type="SUPFAM" id="SSF52980">
    <property type="entry name" value="Restriction endonuclease-like"/>
    <property type="match status" value="1"/>
</dbReference>
<keyword evidence="3" id="KW-1185">Reference proteome</keyword>
<comment type="caution">
    <text evidence="2">The sequence shown here is derived from an EMBL/GenBank/DDBJ whole genome shotgun (WGS) entry which is preliminary data.</text>
</comment>
<reference evidence="2" key="1">
    <citation type="journal article" date="2014" name="Int. J. Syst. Evol. Microbiol.">
        <title>Complete genome sequence of Corynebacterium casei LMG S-19264T (=DSM 44701T), isolated from a smear-ripened cheese.</title>
        <authorList>
            <consortium name="US DOE Joint Genome Institute (JGI-PGF)"/>
            <person name="Walter F."/>
            <person name="Albersmeier A."/>
            <person name="Kalinowski J."/>
            <person name="Ruckert C."/>
        </authorList>
    </citation>
    <scope>NUCLEOTIDE SEQUENCE</scope>
    <source>
        <strain evidence="2">CCM 7905</strain>
    </source>
</reference>
<evidence type="ECO:0000259" key="1">
    <source>
        <dbReference type="Pfam" id="PF04480"/>
    </source>
</evidence>